<dbReference type="Proteomes" id="UP001163105">
    <property type="component" value="Unassembled WGS sequence"/>
</dbReference>
<keyword evidence="3" id="KW-0378">Hydrolase</keyword>
<evidence type="ECO:0000256" key="2">
    <source>
        <dbReference type="SAM" id="SignalP"/>
    </source>
</evidence>
<sequence>MKYSYTAALLTVLSTAHAATDPGVAVIEGQCLTICQTAEDQCRTMPGANISTCVSEFERCKAGCQSTGTKVSSSTAAPVTTTATSSHAGSSSSSASQTAQTTTTAATTTSGGNQCLATCQTAEDQCRGRPGANISTCVSEFEKCKAACSTSQSSTSAPVTMSTVTGTPTKTVAPTTTAAATTGSATTPAVTAGSGKLYPALGLLSLLGVAALL</sequence>
<feature type="signal peptide" evidence="2">
    <location>
        <begin position="1"/>
        <end position="18"/>
    </location>
</feature>
<proteinExistence type="predicted"/>
<feature type="chain" id="PRO_5044237967" evidence="2">
    <location>
        <begin position="19"/>
        <end position="213"/>
    </location>
</feature>
<keyword evidence="4" id="KW-1185">Reference proteome</keyword>
<feature type="compositionally biased region" description="Low complexity" evidence="1">
    <location>
        <begin position="71"/>
        <end position="98"/>
    </location>
</feature>
<dbReference type="GO" id="GO:0016787">
    <property type="term" value="F:hydrolase activity"/>
    <property type="evidence" value="ECO:0007669"/>
    <property type="project" value="UniProtKB-KW"/>
</dbReference>
<evidence type="ECO:0000313" key="4">
    <source>
        <dbReference type="Proteomes" id="UP001163105"/>
    </source>
</evidence>
<name>A0AB34FDX8_9HYPO</name>
<protein>
    <submittedName>
        <fullName evidence="3">Alpha beta hydrolase fold family</fullName>
    </submittedName>
</protein>
<feature type="region of interest" description="Disordered" evidence="1">
    <location>
        <begin position="68"/>
        <end position="98"/>
    </location>
</feature>
<comment type="caution">
    <text evidence="3">The sequence shown here is derived from an EMBL/GenBank/DDBJ whole genome shotgun (WGS) entry which is preliminary data.</text>
</comment>
<dbReference type="AlphaFoldDB" id="A0AB34FDX8"/>
<feature type="region of interest" description="Disordered" evidence="1">
    <location>
        <begin position="153"/>
        <end position="187"/>
    </location>
</feature>
<accession>A0AB34FDX8</accession>
<gene>
    <name evidence="3" type="ORF">O9K51_10012</name>
</gene>
<organism evidence="3 4">
    <name type="scientific">Purpureocillium lavendulum</name>
    <dbReference type="NCBI Taxonomy" id="1247861"/>
    <lineage>
        <taxon>Eukaryota</taxon>
        <taxon>Fungi</taxon>
        <taxon>Dikarya</taxon>
        <taxon>Ascomycota</taxon>
        <taxon>Pezizomycotina</taxon>
        <taxon>Sordariomycetes</taxon>
        <taxon>Hypocreomycetidae</taxon>
        <taxon>Hypocreales</taxon>
        <taxon>Ophiocordycipitaceae</taxon>
        <taxon>Purpureocillium</taxon>
    </lineage>
</organism>
<reference evidence="3" key="1">
    <citation type="submission" date="2023-01" db="EMBL/GenBank/DDBJ databases">
        <title>The growth and conidiation of Purpureocillium lavendulum are regulated by nitrogen source and histone H3K14 acetylation.</title>
        <authorList>
            <person name="Tang P."/>
            <person name="Han J."/>
            <person name="Zhang C."/>
            <person name="Tang P."/>
            <person name="Qi F."/>
            <person name="Zhang K."/>
            <person name="Liang L."/>
        </authorList>
    </citation>
    <scope>NUCLEOTIDE SEQUENCE</scope>
    <source>
        <strain evidence="3">YMF1.00683</strain>
    </source>
</reference>
<keyword evidence="2" id="KW-0732">Signal</keyword>
<evidence type="ECO:0000256" key="1">
    <source>
        <dbReference type="SAM" id="MobiDB-lite"/>
    </source>
</evidence>
<dbReference type="EMBL" id="JAQHRD010000012">
    <property type="protein sequence ID" value="KAJ6437455.1"/>
    <property type="molecule type" value="Genomic_DNA"/>
</dbReference>
<evidence type="ECO:0000313" key="3">
    <source>
        <dbReference type="EMBL" id="KAJ6437455.1"/>
    </source>
</evidence>